<feature type="modified residue" description="4-aspartylphosphate" evidence="6">
    <location>
        <position position="718"/>
    </location>
</feature>
<feature type="domain" description="PAC" evidence="10">
    <location>
        <begin position="191"/>
        <end position="243"/>
    </location>
</feature>
<dbReference type="InterPro" id="IPR001610">
    <property type="entry name" value="PAC"/>
</dbReference>
<dbReference type="PANTHER" id="PTHR43547:SF2">
    <property type="entry name" value="HYBRID SIGNAL TRANSDUCTION HISTIDINE KINASE C"/>
    <property type="match status" value="1"/>
</dbReference>
<dbReference type="SUPFAM" id="SSF55781">
    <property type="entry name" value="GAF domain-like"/>
    <property type="match status" value="1"/>
</dbReference>
<feature type="domain" description="PAS" evidence="9">
    <location>
        <begin position="1"/>
        <end position="66"/>
    </location>
</feature>
<dbReference type="SMART" id="SM00448">
    <property type="entry name" value="REC"/>
    <property type="match status" value="1"/>
</dbReference>
<keyword evidence="3 6" id="KW-0597">Phosphoprotein</keyword>
<evidence type="ECO:0000313" key="12">
    <source>
        <dbReference type="Proteomes" id="UP000887222"/>
    </source>
</evidence>
<dbReference type="PROSITE" id="PS50109">
    <property type="entry name" value="HIS_KIN"/>
    <property type="match status" value="1"/>
</dbReference>
<dbReference type="Pfam" id="PF00072">
    <property type="entry name" value="Response_reg"/>
    <property type="match status" value="1"/>
</dbReference>
<dbReference type="InterPro" id="IPR036097">
    <property type="entry name" value="HisK_dim/P_sf"/>
</dbReference>
<dbReference type="SMART" id="SM00388">
    <property type="entry name" value="HisKA"/>
    <property type="match status" value="1"/>
</dbReference>
<dbReference type="NCBIfam" id="TIGR00229">
    <property type="entry name" value="sensory_box"/>
    <property type="match status" value="2"/>
</dbReference>
<gene>
    <name evidence="11" type="ORF">NCCP691_37170</name>
</gene>
<accession>A0ABQ4Q910</accession>
<dbReference type="CDD" id="cd17580">
    <property type="entry name" value="REC_2_DhkD-like"/>
    <property type="match status" value="1"/>
</dbReference>
<dbReference type="CDD" id="cd00075">
    <property type="entry name" value="HATPase"/>
    <property type="match status" value="1"/>
</dbReference>
<dbReference type="InterPro" id="IPR000700">
    <property type="entry name" value="PAS-assoc_C"/>
</dbReference>
<keyword evidence="5" id="KW-0418">Kinase</keyword>
<evidence type="ECO:0000256" key="5">
    <source>
        <dbReference type="ARBA" id="ARBA00022777"/>
    </source>
</evidence>
<dbReference type="PROSITE" id="PS50112">
    <property type="entry name" value="PAS"/>
    <property type="match status" value="1"/>
</dbReference>
<dbReference type="InterPro" id="IPR029016">
    <property type="entry name" value="GAF-like_dom_sf"/>
</dbReference>
<proteinExistence type="predicted"/>
<dbReference type="CDD" id="cd00130">
    <property type="entry name" value="PAS"/>
    <property type="match status" value="2"/>
</dbReference>
<dbReference type="InterPro" id="IPR004358">
    <property type="entry name" value="Sig_transdc_His_kin-like_C"/>
</dbReference>
<keyword evidence="12" id="KW-1185">Reference proteome</keyword>
<evidence type="ECO:0000256" key="1">
    <source>
        <dbReference type="ARBA" id="ARBA00000085"/>
    </source>
</evidence>
<dbReference type="SUPFAM" id="SSF55785">
    <property type="entry name" value="PYP-like sensor domain (PAS domain)"/>
    <property type="match status" value="2"/>
</dbReference>
<evidence type="ECO:0000256" key="3">
    <source>
        <dbReference type="ARBA" id="ARBA00022553"/>
    </source>
</evidence>
<dbReference type="Pfam" id="PF02518">
    <property type="entry name" value="HATPase_c"/>
    <property type="match status" value="1"/>
</dbReference>
<dbReference type="CDD" id="cd00082">
    <property type="entry name" value="HisKA"/>
    <property type="match status" value="1"/>
</dbReference>
<dbReference type="Proteomes" id="UP000887222">
    <property type="component" value="Unassembled WGS sequence"/>
</dbReference>
<dbReference type="InterPro" id="IPR003661">
    <property type="entry name" value="HisK_dim/P_dom"/>
</dbReference>
<name>A0ABQ4Q910_9BURK</name>
<feature type="domain" description="Response regulatory" evidence="8">
    <location>
        <begin position="669"/>
        <end position="781"/>
    </location>
</feature>
<dbReference type="Pfam" id="PF00512">
    <property type="entry name" value="HisKA"/>
    <property type="match status" value="1"/>
</dbReference>
<dbReference type="SUPFAM" id="SSF47384">
    <property type="entry name" value="Homodimeric domain of signal transducing histidine kinase"/>
    <property type="match status" value="1"/>
</dbReference>
<evidence type="ECO:0000256" key="2">
    <source>
        <dbReference type="ARBA" id="ARBA00012438"/>
    </source>
</evidence>
<feature type="domain" description="Histidine kinase" evidence="7">
    <location>
        <begin position="428"/>
        <end position="646"/>
    </location>
</feature>
<dbReference type="InterPro" id="IPR000014">
    <property type="entry name" value="PAS"/>
</dbReference>
<dbReference type="SMART" id="SM00387">
    <property type="entry name" value="HATPase_c"/>
    <property type="match status" value="1"/>
</dbReference>
<dbReference type="Gene3D" id="3.30.450.40">
    <property type="match status" value="1"/>
</dbReference>
<dbReference type="SMART" id="SM00091">
    <property type="entry name" value="PAS"/>
    <property type="match status" value="1"/>
</dbReference>
<dbReference type="PANTHER" id="PTHR43547">
    <property type="entry name" value="TWO-COMPONENT HISTIDINE KINASE"/>
    <property type="match status" value="1"/>
</dbReference>
<organism evidence="11 12">
    <name type="scientific">Noviherbaspirillum aridicola</name>
    <dbReference type="NCBI Taxonomy" id="2849687"/>
    <lineage>
        <taxon>Bacteria</taxon>
        <taxon>Pseudomonadati</taxon>
        <taxon>Pseudomonadota</taxon>
        <taxon>Betaproteobacteria</taxon>
        <taxon>Burkholderiales</taxon>
        <taxon>Oxalobacteraceae</taxon>
        <taxon>Noviherbaspirillum</taxon>
    </lineage>
</organism>
<dbReference type="PROSITE" id="PS50110">
    <property type="entry name" value="RESPONSE_REGULATORY"/>
    <property type="match status" value="1"/>
</dbReference>
<dbReference type="Pfam" id="PF08447">
    <property type="entry name" value="PAS_3"/>
    <property type="match status" value="2"/>
</dbReference>
<dbReference type="SUPFAM" id="SSF55874">
    <property type="entry name" value="ATPase domain of HSP90 chaperone/DNA topoisomerase II/histidine kinase"/>
    <property type="match status" value="1"/>
</dbReference>
<evidence type="ECO:0000259" key="8">
    <source>
        <dbReference type="PROSITE" id="PS50110"/>
    </source>
</evidence>
<dbReference type="InterPro" id="IPR001789">
    <property type="entry name" value="Sig_transdc_resp-reg_receiver"/>
</dbReference>
<dbReference type="Pfam" id="PF13185">
    <property type="entry name" value="GAF_2"/>
    <property type="match status" value="1"/>
</dbReference>
<comment type="caution">
    <text evidence="11">The sequence shown here is derived from an EMBL/GenBank/DDBJ whole genome shotgun (WGS) entry which is preliminary data.</text>
</comment>
<evidence type="ECO:0000256" key="6">
    <source>
        <dbReference type="PROSITE-ProRule" id="PRU00169"/>
    </source>
</evidence>
<dbReference type="Gene3D" id="3.30.565.10">
    <property type="entry name" value="Histidine kinase-like ATPase, C-terminal domain"/>
    <property type="match status" value="1"/>
</dbReference>
<dbReference type="InterPro" id="IPR003594">
    <property type="entry name" value="HATPase_dom"/>
</dbReference>
<dbReference type="Gene3D" id="1.10.287.130">
    <property type="match status" value="1"/>
</dbReference>
<sequence>MKFWQYVDDLLAVLEPTGVIRQINPAWENLLGFSAEEIVGRGLSELIHEEDRKKLANELSALLVDHPRKLEIRVLRKDGSYCLVAWQFTSDGERFYGVGRDVTREKKQEEQLKQADQVRLHLALAAGEMGAWEWDLKTSEVSWLEGAAQVHGTSGKWSPFSVEEYMTYVHPEDRDALGDVMAEVAREGKNHHAEYRVVWEDGTVHWIEARGEMFFDELGEPSYMAGVSIDITRRKRAEKDKEFLVRATAELAALVEPQSTLDRLARLAVPAFADWCAIDMLADDGSLTRVSVAHADPGKVKLAEEIHRRFPPDPNIDEGTWGVIRSGRSRFISEITDAMVNAIIKDPDRRAMLKELGMRSYLAVPLSAHGKTTGVITFFAAESGRLYAEDDLLLAEELAHRAAVAIENAELYRELKAADRAKNIFLATLAHELRNPLAAIVSGLALVKLTSNDPERVEQTAAVMTRQSDYLTRLVDDLMDIARITSGKMELKKEQASLVSILNGAIEASRSAIEAAGHRLSVSLPGQPTPVLADTVRLAQVFSNLLTNAAKYTPHGGQIDVSVECPGPEYVVRVRDNGAGISSDMLEHVFKLFTQVKHPIETGDGGLGIGLAIVEGLVSGHGGSVEAHSAGPGKGSEFVVRLPRATAAEVPGVTSETAVIQASTTRALSVLVVDDNIDAASTLAEILRILGHKVLLENDGLSAVITALDSRPEVILMDLGLPGIDGYEAARRIRADERGKRSRLIAVSGWGQEEDKLRSREAGFDEHWVKPIGLDRLKNLL</sequence>
<dbReference type="Gene3D" id="2.10.70.100">
    <property type="match status" value="1"/>
</dbReference>
<dbReference type="SMART" id="SM00086">
    <property type="entry name" value="PAC"/>
    <property type="match status" value="2"/>
</dbReference>
<dbReference type="SMART" id="SM00065">
    <property type="entry name" value="GAF"/>
    <property type="match status" value="1"/>
</dbReference>
<dbReference type="InterPro" id="IPR003018">
    <property type="entry name" value="GAF"/>
</dbReference>
<evidence type="ECO:0000259" key="7">
    <source>
        <dbReference type="PROSITE" id="PS50109"/>
    </source>
</evidence>
<dbReference type="PRINTS" id="PR00344">
    <property type="entry name" value="BCTRLSENSOR"/>
</dbReference>
<dbReference type="EC" id="2.7.13.3" evidence="2"/>
<dbReference type="InterPro" id="IPR035965">
    <property type="entry name" value="PAS-like_dom_sf"/>
</dbReference>
<evidence type="ECO:0000313" key="11">
    <source>
        <dbReference type="EMBL" id="GIZ53703.1"/>
    </source>
</evidence>
<evidence type="ECO:0000259" key="9">
    <source>
        <dbReference type="PROSITE" id="PS50112"/>
    </source>
</evidence>
<reference evidence="11 12" key="1">
    <citation type="journal article" date="2022" name="Int. J. Syst. Evol. Microbiol.">
        <title>Noviherbaspirillum aridicola sp. nov., isolated from an arid soil in Pakistan.</title>
        <authorList>
            <person name="Khan I.U."/>
            <person name="Saqib M."/>
            <person name="Amin A."/>
            <person name="Hussain F."/>
            <person name="Li L."/>
            <person name="Liu Y.H."/>
            <person name="Fang B.Z."/>
            <person name="Ahmed I."/>
            <person name="Li W.J."/>
        </authorList>
    </citation>
    <scope>NUCLEOTIDE SEQUENCE [LARGE SCALE GENOMIC DNA]</scope>
    <source>
        <strain evidence="11 12">NCCP-691</strain>
    </source>
</reference>
<protein>
    <recommendedName>
        <fullName evidence="2">histidine kinase</fullName>
        <ecNumber evidence="2">2.7.13.3</ecNumber>
    </recommendedName>
</protein>
<dbReference type="InterPro" id="IPR013655">
    <property type="entry name" value="PAS_fold_3"/>
</dbReference>
<dbReference type="InterPro" id="IPR036890">
    <property type="entry name" value="HATPase_C_sf"/>
</dbReference>
<dbReference type="PROSITE" id="PS50113">
    <property type="entry name" value="PAC"/>
    <property type="match status" value="1"/>
</dbReference>
<comment type="catalytic activity">
    <reaction evidence="1">
        <text>ATP + protein L-histidine = ADP + protein N-phospho-L-histidine.</text>
        <dbReference type="EC" id="2.7.13.3"/>
    </reaction>
</comment>
<dbReference type="Gene3D" id="3.40.50.2300">
    <property type="match status" value="1"/>
</dbReference>
<evidence type="ECO:0000256" key="4">
    <source>
        <dbReference type="ARBA" id="ARBA00022679"/>
    </source>
</evidence>
<dbReference type="Gene3D" id="3.30.450.20">
    <property type="entry name" value="PAS domain"/>
    <property type="match status" value="2"/>
</dbReference>
<keyword evidence="4" id="KW-0808">Transferase</keyword>
<dbReference type="InterPro" id="IPR005467">
    <property type="entry name" value="His_kinase_dom"/>
</dbReference>
<dbReference type="EMBL" id="BPMK01000019">
    <property type="protein sequence ID" value="GIZ53703.1"/>
    <property type="molecule type" value="Genomic_DNA"/>
</dbReference>
<dbReference type="SUPFAM" id="SSF52172">
    <property type="entry name" value="CheY-like"/>
    <property type="match status" value="1"/>
</dbReference>
<evidence type="ECO:0000259" key="10">
    <source>
        <dbReference type="PROSITE" id="PS50113"/>
    </source>
</evidence>
<dbReference type="InterPro" id="IPR011006">
    <property type="entry name" value="CheY-like_superfamily"/>
</dbReference>